<dbReference type="EC" id="1.1.1.133" evidence="3 6"/>
<dbReference type="Proteomes" id="UP000031937">
    <property type="component" value="Unassembled WGS sequence"/>
</dbReference>
<evidence type="ECO:0000313" key="11">
    <source>
        <dbReference type="Proteomes" id="UP000031980"/>
    </source>
</evidence>
<dbReference type="EMBL" id="JPIT01000008">
    <property type="protein sequence ID" value="KIO46905.1"/>
    <property type="molecule type" value="Genomic_DNA"/>
</dbReference>
<evidence type="ECO:0000256" key="1">
    <source>
        <dbReference type="ARBA" id="ARBA00004781"/>
    </source>
</evidence>
<keyword evidence="6" id="KW-0521">NADP</keyword>
<comment type="function">
    <text evidence="6">Catalyzes the reduction of dTDP-6-deoxy-L-lyxo-4-hexulose to yield dTDP-L-rhamnose.</text>
</comment>
<keyword evidence="11" id="KW-1185">Reference proteome</keyword>
<comment type="pathway">
    <text evidence="1 6">Carbohydrate biosynthesis; dTDP-L-rhamnose biosynthesis.</text>
</comment>
<comment type="catalytic activity">
    <reaction evidence="5">
        <text>dTDP-beta-L-rhamnose + NADP(+) = dTDP-4-dehydro-beta-L-rhamnose + NADPH + H(+)</text>
        <dbReference type="Rhea" id="RHEA:21796"/>
        <dbReference type="ChEBI" id="CHEBI:15378"/>
        <dbReference type="ChEBI" id="CHEBI:57510"/>
        <dbReference type="ChEBI" id="CHEBI:57783"/>
        <dbReference type="ChEBI" id="CHEBI:58349"/>
        <dbReference type="ChEBI" id="CHEBI:62830"/>
        <dbReference type="EC" id="1.1.1.133"/>
    </reaction>
</comment>
<comment type="caution">
    <text evidence="8">The sequence shown here is derived from an EMBL/GenBank/DDBJ whole genome shotgun (WGS) entry which is preliminary data.</text>
</comment>
<evidence type="ECO:0000256" key="6">
    <source>
        <dbReference type="RuleBase" id="RU364082"/>
    </source>
</evidence>
<proteinExistence type="inferred from homology"/>
<dbReference type="Pfam" id="PF04321">
    <property type="entry name" value="RmlD_sub_bind"/>
    <property type="match status" value="1"/>
</dbReference>
<dbReference type="InterPro" id="IPR005913">
    <property type="entry name" value="dTDP_dehydrorham_reduct"/>
</dbReference>
<dbReference type="CDD" id="cd05254">
    <property type="entry name" value="dTDP_HR_like_SDR_e"/>
    <property type="match status" value="1"/>
</dbReference>
<reference evidence="9 10" key="2">
    <citation type="submission" date="2014-07" db="EMBL/GenBank/DDBJ databases">
        <title>Porphyromonadaceae bacterium OUH 334697 = ATCC BAA-2682 = DSM 28341 draft genome.</title>
        <authorList>
            <person name="Sydenham T.V."/>
            <person name="Hasman H."/>
            <person name="Justesen U.S."/>
        </authorList>
    </citation>
    <scope>NUCLEOTIDE SEQUENCE [LARGE SCALE GENOMIC DNA]</scope>
    <source>
        <strain evidence="9 10">OUH 334697</strain>
    </source>
</reference>
<organism evidence="8 11">
    <name type="scientific">Sanguibacteroides justesenii</name>
    <dbReference type="NCBI Taxonomy" id="1547597"/>
    <lineage>
        <taxon>Bacteria</taxon>
        <taxon>Pseudomonadati</taxon>
        <taxon>Bacteroidota</taxon>
        <taxon>Bacteroidia</taxon>
        <taxon>Bacteroidales</taxon>
        <taxon>Porphyromonadaceae</taxon>
        <taxon>Sanguibacteroides</taxon>
    </lineage>
</organism>
<evidence type="ECO:0000256" key="2">
    <source>
        <dbReference type="ARBA" id="ARBA00010944"/>
    </source>
</evidence>
<dbReference type="GO" id="GO:0008831">
    <property type="term" value="F:dTDP-4-dehydrorhamnose reductase activity"/>
    <property type="evidence" value="ECO:0007669"/>
    <property type="project" value="UniProtKB-EC"/>
</dbReference>
<dbReference type="SUPFAM" id="SSF51735">
    <property type="entry name" value="NAD(P)-binding Rossmann-fold domains"/>
    <property type="match status" value="1"/>
</dbReference>
<evidence type="ECO:0000259" key="7">
    <source>
        <dbReference type="Pfam" id="PF04321"/>
    </source>
</evidence>
<dbReference type="InterPro" id="IPR029903">
    <property type="entry name" value="RmlD-like-bd"/>
</dbReference>
<dbReference type="Proteomes" id="UP000031980">
    <property type="component" value="Unassembled WGS sequence"/>
</dbReference>
<dbReference type="Gene3D" id="3.90.25.10">
    <property type="entry name" value="UDP-galactose 4-epimerase, domain 1"/>
    <property type="match status" value="1"/>
</dbReference>
<evidence type="ECO:0000313" key="9">
    <source>
        <dbReference type="EMBL" id="KIO46905.1"/>
    </source>
</evidence>
<gene>
    <name evidence="8" type="ORF">BA92_02265</name>
    <name evidence="9" type="ORF">IE90_02485</name>
</gene>
<evidence type="ECO:0000313" key="10">
    <source>
        <dbReference type="Proteomes" id="UP000031937"/>
    </source>
</evidence>
<dbReference type="PANTHER" id="PTHR10491">
    <property type="entry name" value="DTDP-4-DEHYDRORHAMNOSE REDUCTASE"/>
    <property type="match status" value="1"/>
</dbReference>
<dbReference type="EMBL" id="JPIU01000025">
    <property type="protein sequence ID" value="KIO46708.1"/>
    <property type="molecule type" value="Genomic_DNA"/>
</dbReference>
<dbReference type="AlphaFoldDB" id="A0A0C3MJ56"/>
<evidence type="ECO:0000256" key="4">
    <source>
        <dbReference type="ARBA" id="ARBA00017099"/>
    </source>
</evidence>
<dbReference type="GO" id="GO:0019305">
    <property type="term" value="P:dTDP-rhamnose biosynthetic process"/>
    <property type="evidence" value="ECO:0007669"/>
    <property type="project" value="UniProtKB-UniPathway"/>
</dbReference>
<reference evidence="8 11" key="1">
    <citation type="submission" date="2014-07" db="EMBL/GenBank/DDBJ databases">
        <title>Porphyromonadaceae bacterium OUH 308042 = ATCC BAA-2681 = DSM 28342 draft genome.</title>
        <authorList>
            <person name="Sydenham T.V."/>
            <person name="Hasman H."/>
            <person name="Justensen U.S."/>
        </authorList>
    </citation>
    <scope>NUCLEOTIDE SEQUENCE [LARGE SCALE GENOMIC DNA]</scope>
    <source>
        <strain evidence="8 11">OUH 308042</strain>
    </source>
</reference>
<dbReference type="Gene3D" id="3.40.50.720">
    <property type="entry name" value="NAD(P)-binding Rossmann-like Domain"/>
    <property type="match status" value="1"/>
</dbReference>
<comment type="similarity">
    <text evidence="2 6">Belongs to the dTDP-4-dehydrorhamnose reductase family.</text>
</comment>
<accession>A0A0C3MJ56</accession>
<dbReference type="NCBIfam" id="TIGR01214">
    <property type="entry name" value="rmlD"/>
    <property type="match status" value="1"/>
</dbReference>
<dbReference type="RefSeq" id="WP_041502321.1">
    <property type="nucleotide sequence ID" value="NZ_JPIT01000008.1"/>
</dbReference>
<keyword evidence="6" id="KW-0560">Oxidoreductase</keyword>
<dbReference type="PANTHER" id="PTHR10491:SF4">
    <property type="entry name" value="METHIONINE ADENOSYLTRANSFERASE 2 SUBUNIT BETA"/>
    <property type="match status" value="1"/>
</dbReference>
<evidence type="ECO:0000313" key="8">
    <source>
        <dbReference type="EMBL" id="KIO46708.1"/>
    </source>
</evidence>
<sequence>MANILITGANGQLGSEFQERKFSLLDEVFYTDVEELDITDLKAICSFIEVHEIDTIINCAAYTAVDRAEEEEEKAALINRDAVANLAKAAARLDCLLIHISTDYVFDGIHDHPYTEKEATNPQTVYGRTKLEGEQAIKRSGCMHIIIRTAWLYSSFGHNFVKTICRLAKEKEEVNVVDDQWGTPTYAGDLADAIIKMLENDELPEHEGIYHYTNEGSCSWYEFAKEIVSLSGESCRVNPISTDQYPVKAKRPIYSVLDKAKIKREFEIEIPEWKEALIRCMNKGFKA</sequence>
<evidence type="ECO:0000256" key="3">
    <source>
        <dbReference type="ARBA" id="ARBA00012929"/>
    </source>
</evidence>
<dbReference type="UniPathway" id="UPA00124"/>
<protein>
    <recommendedName>
        <fullName evidence="4 6">dTDP-4-dehydrorhamnose reductase</fullName>
        <ecNumber evidence="3 6">1.1.1.133</ecNumber>
    </recommendedName>
</protein>
<dbReference type="InterPro" id="IPR036291">
    <property type="entry name" value="NAD(P)-bd_dom_sf"/>
</dbReference>
<feature type="domain" description="RmlD-like substrate binding" evidence="7">
    <location>
        <begin position="3"/>
        <end position="283"/>
    </location>
</feature>
<dbReference type="GO" id="GO:0005829">
    <property type="term" value="C:cytosol"/>
    <property type="evidence" value="ECO:0007669"/>
    <property type="project" value="TreeGrafter"/>
</dbReference>
<name>A0A0C3MJ56_9PORP</name>
<evidence type="ECO:0000256" key="5">
    <source>
        <dbReference type="ARBA" id="ARBA00048200"/>
    </source>
</evidence>